<dbReference type="AlphaFoldDB" id="A0A0W0FR49"/>
<gene>
    <name evidence="1" type="ORF">WG66_8635</name>
</gene>
<name>A0A0W0FR49_MONRR</name>
<dbReference type="Proteomes" id="UP000054988">
    <property type="component" value="Unassembled WGS sequence"/>
</dbReference>
<evidence type="ECO:0000313" key="1">
    <source>
        <dbReference type="EMBL" id="KTB38781.1"/>
    </source>
</evidence>
<reference evidence="1 2" key="1">
    <citation type="submission" date="2015-12" db="EMBL/GenBank/DDBJ databases">
        <title>Draft genome sequence of Moniliophthora roreri, the causal agent of frosty pod rot of cacao.</title>
        <authorList>
            <person name="Aime M.C."/>
            <person name="Diaz-Valderrama J.R."/>
            <person name="Kijpornyongpan T."/>
            <person name="Phillips-Mora W."/>
        </authorList>
    </citation>
    <scope>NUCLEOTIDE SEQUENCE [LARGE SCALE GENOMIC DNA]</scope>
    <source>
        <strain evidence="1 2">MCA 2952</strain>
    </source>
</reference>
<accession>A0A0W0FR49</accession>
<dbReference type="EMBL" id="LATX01001729">
    <property type="protein sequence ID" value="KTB38781.1"/>
    <property type="molecule type" value="Genomic_DNA"/>
</dbReference>
<comment type="caution">
    <text evidence="1">The sequence shown here is derived from an EMBL/GenBank/DDBJ whole genome shotgun (WGS) entry which is preliminary data.</text>
</comment>
<proteinExistence type="predicted"/>
<evidence type="ECO:0000313" key="2">
    <source>
        <dbReference type="Proteomes" id="UP000054988"/>
    </source>
</evidence>
<organism evidence="1 2">
    <name type="scientific">Moniliophthora roreri</name>
    <name type="common">Frosty pod rot fungus</name>
    <name type="synonym">Monilia roreri</name>
    <dbReference type="NCBI Taxonomy" id="221103"/>
    <lineage>
        <taxon>Eukaryota</taxon>
        <taxon>Fungi</taxon>
        <taxon>Dikarya</taxon>
        <taxon>Basidiomycota</taxon>
        <taxon>Agaricomycotina</taxon>
        <taxon>Agaricomycetes</taxon>
        <taxon>Agaricomycetidae</taxon>
        <taxon>Agaricales</taxon>
        <taxon>Marasmiineae</taxon>
        <taxon>Marasmiaceae</taxon>
        <taxon>Moniliophthora</taxon>
    </lineage>
</organism>
<sequence>MPLPLISASSPSVSSQPLMLMLSPVVELMEHISALCASWSAISPGTAHATCVSSALNMCLDILLQAALSEDGLHDLHIEALVQTVVLCWTIVIMMMTQGSLVIENSEGCFTVQTEEEWWEFIFLGVDPKKVTLA</sequence>
<protein>
    <submittedName>
        <fullName evidence="1">Uncharacterized protein</fullName>
    </submittedName>
</protein>